<gene>
    <name evidence="1" type="ORF">C8970_22845</name>
</gene>
<proteinExistence type="predicted"/>
<reference evidence="1" key="1">
    <citation type="submission" date="2018-07" db="EMBL/GenBank/DDBJ databases">
        <authorList>
            <consortium name="PulseNet: The National Subtyping Network for Foodborne Disease Surveillance"/>
            <person name="Tarr C.L."/>
            <person name="Trees E."/>
            <person name="Katz L.S."/>
            <person name="Carleton-Romer H.A."/>
            <person name="Stroika S."/>
            <person name="Kucerova Z."/>
            <person name="Roache K.F."/>
            <person name="Sabol A.L."/>
            <person name="Besser J."/>
            <person name="Gerner-Smidt P."/>
        </authorList>
    </citation>
    <scope>NUCLEOTIDE SEQUENCE</scope>
    <source>
        <strain evidence="1">PNUSAS035758</strain>
    </source>
</reference>
<accession>A0A5Y2AC32</accession>
<dbReference type="EMBL" id="AAICCX010000027">
    <property type="protein sequence ID" value="ECC6355764.1"/>
    <property type="molecule type" value="Genomic_DNA"/>
</dbReference>
<protein>
    <submittedName>
        <fullName evidence="1">Uncharacterized protein</fullName>
    </submittedName>
</protein>
<evidence type="ECO:0000313" key="1">
    <source>
        <dbReference type="EMBL" id="ECC6355764.1"/>
    </source>
</evidence>
<organism evidence="1">
    <name type="scientific">Salmonella enterica</name>
    <name type="common">Salmonella choleraesuis</name>
    <dbReference type="NCBI Taxonomy" id="28901"/>
    <lineage>
        <taxon>Bacteria</taxon>
        <taxon>Pseudomonadati</taxon>
        <taxon>Pseudomonadota</taxon>
        <taxon>Gammaproteobacteria</taxon>
        <taxon>Enterobacterales</taxon>
        <taxon>Enterobacteriaceae</taxon>
        <taxon>Salmonella</taxon>
    </lineage>
</organism>
<dbReference type="AlphaFoldDB" id="A0A5Y2AC32"/>
<comment type="caution">
    <text evidence="1">The sequence shown here is derived from an EMBL/GenBank/DDBJ whole genome shotgun (WGS) entry which is preliminary data.</text>
</comment>
<sequence length="67" mass="7539">MSRKLEELGKFWPSSLVSRGRIRVDIARVQTLSRRTDRAQVGSDGLLVFFRLRGVPGIQKRNAGNKG</sequence>
<feature type="non-terminal residue" evidence="1">
    <location>
        <position position="67"/>
    </location>
</feature>
<name>A0A5Y2AC32_SALER</name>